<dbReference type="PANTHER" id="PTHR44825:SF1">
    <property type="entry name" value="DNAJ HOMOLOG SUBFAMILY C MEMBER 4"/>
    <property type="match status" value="1"/>
</dbReference>
<proteinExistence type="predicted"/>
<dbReference type="Proteomes" id="UP001153148">
    <property type="component" value="Unassembled WGS sequence"/>
</dbReference>
<dbReference type="EMBL" id="CAJPIN010053309">
    <property type="protein sequence ID" value="CAG2066356.1"/>
    <property type="molecule type" value="Genomic_DNA"/>
</dbReference>
<dbReference type="InterPro" id="IPR036869">
    <property type="entry name" value="J_dom_sf"/>
</dbReference>
<sequence length="138" mass="15630">MSTGLCFILTMTPYISLETVLLKIFGSHSSNSQKRPTTRRAKLAPKSGSRILTCRECYARFRTLQASMLPHILGCATQESCWHPDKNSGDPKTHARFVKLNEAYSILSRPDKRKEYDLTLPRLEKVDGIYTTAPRGRV</sequence>
<evidence type="ECO:0000313" key="2">
    <source>
        <dbReference type="EMBL" id="CAG2066356.1"/>
    </source>
</evidence>
<dbReference type="PROSITE" id="PS50076">
    <property type="entry name" value="DNAJ_2"/>
    <property type="match status" value="1"/>
</dbReference>
<dbReference type="SUPFAM" id="SSF46565">
    <property type="entry name" value="Chaperone J-domain"/>
    <property type="match status" value="1"/>
</dbReference>
<feature type="domain" description="J" evidence="1">
    <location>
        <begin position="20"/>
        <end position="120"/>
    </location>
</feature>
<dbReference type="PANTHER" id="PTHR44825">
    <property type="match status" value="1"/>
</dbReference>
<reference evidence="2" key="1">
    <citation type="submission" date="2021-03" db="EMBL/GenBank/DDBJ databases">
        <authorList>
            <person name="Tran Van P."/>
        </authorList>
    </citation>
    <scope>NUCLEOTIDE SEQUENCE</scope>
</reference>
<organism evidence="2 3">
    <name type="scientific">Timema podura</name>
    <name type="common">Walking stick</name>
    <dbReference type="NCBI Taxonomy" id="61482"/>
    <lineage>
        <taxon>Eukaryota</taxon>
        <taxon>Metazoa</taxon>
        <taxon>Ecdysozoa</taxon>
        <taxon>Arthropoda</taxon>
        <taxon>Hexapoda</taxon>
        <taxon>Insecta</taxon>
        <taxon>Pterygota</taxon>
        <taxon>Neoptera</taxon>
        <taxon>Polyneoptera</taxon>
        <taxon>Phasmatodea</taxon>
        <taxon>Timematodea</taxon>
        <taxon>Timematoidea</taxon>
        <taxon>Timematidae</taxon>
        <taxon>Timema</taxon>
    </lineage>
</organism>
<keyword evidence="3" id="KW-1185">Reference proteome</keyword>
<evidence type="ECO:0000313" key="3">
    <source>
        <dbReference type="Proteomes" id="UP001153148"/>
    </source>
</evidence>
<dbReference type="InterPro" id="IPR001623">
    <property type="entry name" value="DnaJ_domain"/>
</dbReference>
<accession>A0ABN7PJT3</accession>
<name>A0ABN7PJT3_TIMPD</name>
<dbReference type="InterPro" id="IPR052763">
    <property type="entry name" value="DnaJ_C4"/>
</dbReference>
<dbReference type="Pfam" id="PF00226">
    <property type="entry name" value="DnaJ"/>
    <property type="match status" value="1"/>
</dbReference>
<gene>
    <name evidence="2" type="ORF">TPAB3V08_LOCUS13299</name>
</gene>
<dbReference type="Gene3D" id="1.10.287.110">
    <property type="entry name" value="DnaJ domain"/>
    <property type="match status" value="1"/>
</dbReference>
<protein>
    <recommendedName>
        <fullName evidence="1">J domain-containing protein</fullName>
    </recommendedName>
</protein>
<dbReference type="CDD" id="cd06257">
    <property type="entry name" value="DnaJ"/>
    <property type="match status" value="1"/>
</dbReference>
<comment type="caution">
    <text evidence="2">The sequence shown here is derived from an EMBL/GenBank/DDBJ whole genome shotgun (WGS) entry which is preliminary data.</text>
</comment>
<evidence type="ECO:0000259" key="1">
    <source>
        <dbReference type="PROSITE" id="PS50076"/>
    </source>
</evidence>